<sequence length="60" mass="6448">MLYSGVVLKWETASAKGRLKTKNNGRIVAQTEADYKAAGRLKSTMRGFGCAEAVLSDGLK</sequence>
<name>F2B8R3_9NEIS</name>
<dbReference type="Proteomes" id="UP000004105">
    <property type="component" value="Unassembled WGS sequence"/>
</dbReference>
<gene>
    <name evidence="1" type="ORF">HMPREF9123_0163</name>
</gene>
<evidence type="ECO:0000313" key="2">
    <source>
        <dbReference type="Proteomes" id="UP000004105"/>
    </source>
</evidence>
<keyword evidence="2" id="KW-1185">Reference proteome</keyword>
<dbReference type="AlphaFoldDB" id="F2B8R3"/>
<protein>
    <submittedName>
        <fullName evidence="1">Uncharacterized protein</fullName>
    </submittedName>
</protein>
<reference evidence="1 2" key="1">
    <citation type="submission" date="2011-02" db="EMBL/GenBank/DDBJ databases">
        <authorList>
            <person name="Muzny D."/>
            <person name="Qin X."/>
            <person name="Deng J."/>
            <person name="Jiang H."/>
            <person name="Liu Y."/>
            <person name="Qu J."/>
            <person name="Song X.-Z."/>
            <person name="Zhang L."/>
            <person name="Thornton R."/>
            <person name="Coyle M."/>
            <person name="Francisco L."/>
            <person name="Jackson L."/>
            <person name="Javaid M."/>
            <person name="Korchina V."/>
            <person name="Kovar C."/>
            <person name="Mata R."/>
            <person name="Mathew T."/>
            <person name="Ngo R."/>
            <person name="Nguyen L."/>
            <person name="Nguyen N."/>
            <person name="Okwuonu G."/>
            <person name="Ongeri F."/>
            <person name="Pham C."/>
            <person name="Simmons D."/>
            <person name="Wilczek-Boney K."/>
            <person name="Hale W."/>
            <person name="Jakkamsetti A."/>
            <person name="Pham P."/>
            <person name="Ruth R."/>
            <person name="San Lucas F."/>
            <person name="Warren J."/>
            <person name="Zhang J."/>
            <person name="Zhao Z."/>
            <person name="Zhou C."/>
            <person name="Zhu D."/>
            <person name="Lee S."/>
            <person name="Bess C."/>
            <person name="Blankenburg K."/>
            <person name="Forbes L."/>
            <person name="Fu Q."/>
            <person name="Gubbala S."/>
            <person name="Hirani K."/>
            <person name="Jayaseelan J.C."/>
            <person name="Lara F."/>
            <person name="Munidasa M."/>
            <person name="Palculict T."/>
            <person name="Patil S."/>
            <person name="Pu L.-L."/>
            <person name="Saada N."/>
            <person name="Tang L."/>
            <person name="Weissenberger G."/>
            <person name="Zhu Y."/>
            <person name="Hemphill L."/>
            <person name="Shang Y."/>
            <person name="Youmans B."/>
            <person name="Ayvaz T."/>
            <person name="Ross M."/>
            <person name="Santibanez J."/>
            <person name="Aqrawi P."/>
            <person name="Gross S."/>
            <person name="Joshi V."/>
            <person name="Fowler G."/>
            <person name="Nazareth L."/>
            <person name="Reid J."/>
            <person name="Worley K."/>
            <person name="Petrosino J."/>
            <person name="Highlander S."/>
            <person name="Gibbs R."/>
        </authorList>
    </citation>
    <scope>NUCLEOTIDE SEQUENCE [LARGE SCALE GENOMIC DNA]</scope>
    <source>
        <strain evidence="1 2">ATCC BAA-1200</strain>
    </source>
</reference>
<evidence type="ECO:0000313" key="1">
    <source>
        <dbReference type="EMBL" id="EGF12183.1"/>
    </source>
</evidence>
<proteinExistence type="predicted"/>
<dbReference type="EMBL" id="AFAY01000003">
    <property type="protein sequence ID" value="EGF12183.1"/>
    <property type="molecule type" value="Genomic_DNA"/>
</dbReference>
<comment type="caution">
    <text evidence="1">The sequence shown here is derived from an EMBL/GenBank/DDBJ whole genome shotgun (WGS) entry which is preliminary data.</text>
</comment>
<organism evidence="1 2">
    <name type="scientific">Neisseria bacilliformis ATCC BAA-1200</name>
    <dbReference type="NCBI Taxonomy" id="888742"/>
    <lineage>
        <taxon>Bacteria</taxon>
        <taxon>Pseudomonadati</taxon>
        <taxon>Pseudomonadota</taxon>
        <taxon>Betaproteobacteria</taxon>
        <taxon>Neisseriales</taxon>
        <taxon>Neisseriaceae</taxon>
        <taxon>Neisseria</taxon>
    </lineage>
</organism>
<dbReference type="HOGENOM" id="CLU_2936783_0_0_4"/>
<accession>F2B8R3</accession>